<dbReference type="InterPro" id="IPR001810">
    <property type="entry name" value="F-box_dom"/>
</dbReference>
<sequence length="87" mass="10055">MSGPSLNPDYMIYNIFLNLPVKTLLRFHCVSKSYCMEIDSPVFINAHLNQSLRTKIRLKLLFGEDHVILEAVDLHQRTAVQLNNLNQ</sequence>
<comment type="caution">
    <text evidence="2">The sequence shown here is derived from an EMBL/GenBank/DDBJ whole genome shotgun (WGS) entry which is preliminary data.</text>
</comment>
<gene>
    <name evidence="2" type="ORF">CCACVL1_04235</name>
</gene>
<dbReference type="Gramene" id="OMO98366">
    <property type="protein sequence ID" value="OMO98366"/>
    <property type="gene ID" value="CCACVL1_04235"/>
</dbReference>
<protein>
    <recommendedName>
        <fullName evidence="1">F-box domain-containing protein</fullName>
    </recommendedName>
</protein>
<dbReference type="InterPro" id="IPR036047">
    <property type="entry name" value="F-box-like_dom_sf"/>
</dbReference>
<feature type="non-terminal residue" evidence="2">
    <location>
        <position position="87"/>
    </location>
</feature>
<dbReference type="EMBL" id="AWWV01007097">
    <property type="protein sequence ID" value="OMO98366.1"/>
    <property type="molecule type" value="Genomic_DNA"/>
</dbReference>
<evidence type="ECO:0000313" key="3">
    <source>
        <dbReference type="Proteomes" id="UP000188268"/>
    </source>
</evidence>
<dbReference type="SUPFAM" id="SSF81383">
    <property type="entry name" value="F-box domain"/>
    <property type="match status" value="1"/>
</dbReference>
<dbReference type="Pfam" id="PF00646">
    <property type="entry name" value="F-box"/>
    <property type="match status" value="1"/>
</dbReference>
<reference evidence="2 3" key="1">
    <citation type="submission" date="2013-09" db="EMBL/GenBank/DDBJ databases">
        <title>Corchorus capsularis genome sequencing.</title>
        <authorList>
            <person name="Alam M."/>
            <person name="Haque M.S."/>
            <person name="Islam M.S."/>
            <person name="Emdad E.M."/>
            <person name="Islam M.M."/>
            <person name="Ahmed B."/>
            <person name="Halim A."/>
            <person name="Hossen Q.M.M."/>
            <person name="Hossain M.Z."/>
            <person name="Ahmed R."/>
            <person name="Khan M.M."/>
            <person name="Islam R."/>
            <person name="Rashid M.M."/>
            <person name="Khan S.A."/>
            <person name="Rahman M.S."/>
            <person name="Alam M."/>
        </authorList>
    </citation>
    <scope>NUCLEOTIDE SEQUENCE [LARGE SCALE GENOMIC DNA]</scope>
    <source>
        <strain evidence="3">cv. CVL-1</strain>
        <tissue evidence="2">Whole seedling</tissue>
    </source>
</reference>
<accession>A0A1R3JU47</accession>
<dbReference type="OrthoDB" id="851737at2759"/>
<keyword evidence="3" id="KW-1185">Reference proteome</keyword>
<evidence type="ECO:0000259" key="1">
    <source>
        <dbReference type="Pfam" id="PF00646"/>
    </source>
</evidence>
<name>A0A1R3JU47_COCAP</name>
<feature type="domain" description="F-box" evidence="1">
    <location>
        <begin position="8"/>
        <end position="42"/>
    </location>
</feature>
<dbReference type="Proteomes" id="UP000188268">
    <property type="component" value="Unassembled WGS sequence"/>
</dbReference>
<proteinExistence type="predicted"/>
<organism evidence="2 3">
    <name type="scientific">Corchorus capsularis</name>
    <name type="common">Jute</name>
    <dbReference type="NCBI Taxonomy" id="210143"/>
    <lineage>
        <taxon>Eukaryota</taxon>
        <taxon>Viridiplantae</taxon>
        <taxon>Streptophyta</taxon>
        <taxon>Embryophyta</taxon>
        <taxon>Tracheophyta</taxon>
        <taxon>Spermatophyta</taxon>
        <taxon>Magnoliopsida</taxon>
        <taxon>eudicotyledons</taxon>
        <taxon>Gunneridae</taxon>
        <taxon>Pentapetalae</taxon>
        <taxon>rosids</taxon>
        <taxon>malvids</taxon>
        <taxon>Malvales</taxon>
        <taxon>Malvaceae</taxon>
        <taxon>Grewioideae</taxon>
        <taxon>Apeibeae</taxon>
        <taxon>Corchorus</taxon>
    </lineage>
</organism>
<evidence type="ECO:0000313" key="2">
    <source>
        <dbReference type="EMBL" id="OMO98366.1"/>
    </source>
</evidence>
<dbReference type="AlphaFoldDB" id="A0A1R3JU47"/>